<organism evidence="8 9">
    <name type="scientific">Flagellimonas hymeniacidonis</name>
    <dbReference type="NCBI Taxonomy" id="2603628"/>
    <lineage>
        <taxon>Bacteria</taxon>
        <taxon>Pseudomonadati</taxon>
        <taxon>Bacteroidota</taxon>
        <taxon>Flavobacteriia</taxon>
        <taxon>Flavobacteriales</taxon>
        <taxon>Flavobacteriaceae</taxon>
        <taxon>Flagellimonas</taxon>
    </lineage>
</organism>
<dbReference type="InterPro" id="IPR002376">
    <property type="entry name" value="Formyl_transf_N"/>
</dbReference>
<dbReference type="GO" id="GO:0005829">
    <property type="term" value="C:cytosol"/>
    <property type="evidence" value="ECO:0007669"/>
    <property type="project" value="TreeGrafter"/>
</dbReference>
<evidence type="ECO:0000256" key="5">
    <source>
        <dbReference type="HAMAP-Rule" id="MF_00182"/>
    </source>
</evidence>
<keyword evidence="9" id="KW-1185">Reference proteome</keyword>
<keyword evidence="3 5" id="KW-0808">Transferase</keyword>
<evidence type="ECO:0000256" key="2">
    <source>
        <dbReference type="ARBA" id="ARBA00012261"/>
    </source>
</evidence>
<evidence type="ECO:0000256" key="3">
    <source>
        <dbReference type="ARBA" id="ARBA00022679"/>
    </source>
</evidence>
<evidence type="ECO:0000259" key="7">
    <source>
        <dbReference type="Pfam" id="PF02911"/>
    </source>
</evidence>
<dbReference type="InterPro" id="IPR005794">
    <property type="entry name" value="Fmt"/>
</dbReference>
<accession>A0A5C8V330</accession>
<comment type="caution">
    <text evidence="8">The sequence shown here is derived from an EMBL/GenBank/DDBJ whole genome shotgun (WGS) entry which is preliminary data.</text>
</comment>
<comment type="catalytic activity">
    <reaction evidence="5">
        <text>L-methionyl-tRNA(fMet) + (6R)-10-formyltetrahydrofolate = N-formyl-L-methionyl-tRNA(fMet) + (6S)-5,6,7,8-tetrahydrofolate + H(+)</text>
        <dbReference type="Rhea" id="RHEA:24380"/>
        <dbReference type="Rhea" id="RHEA-COMP:9952"/>
        <dbReference type="Rhea" id="RHEA-COMP:9953"/>
        <dbReference type="ChEBI" id="CHEBI:15378"/>
        <dbReference type="ChEBI" id="CHEBI:57453"/>
        <dbReference type="ChEBI" id="CHEBI:78530"/>
        <dbReference type="ChEBI" id="CHEBI:78844"/>
        <dbReference type="ChEBI" id="CHEBI:195366"/>
        <dbReference type="EC" id="2.1.2.9"/>
    </reaction>
</comment>
<dbReference type="EC" id="2.1.2.9" evidence="2 5"/>
<dbReference type="Proteomes" id="UP000321456">
    <property type="component" value="Unassembled WGS sequence"/>
</dbReference>
<reference evidence="8 9" key="1">
    <citation type="submission" date="2019-08" db="EMBL/GenBank/DDBJ databases">
        <title>Professor.</title>
        <authorList>
            <person name="Park J.S."/>
        </authorList>
    </citation>
    <scope>NUCLEOTIDE SEQUENCE [LARGE SCALE GENOMIC DNA]</scope>
    <source>
        <strain evidence="8 9">176CP5-101</strain>
    </source>
</reference>
<dbReference type="InterPro" id="IPR005793">
    <property type="entry name" value="Formyl_trans_C"/>
</dbReference>
<evidence type="ECO:0000259" key="6">
    <source>
        <dbReference type="Pfam" id="PF00551"/>
    </source>
</evidence>
<evidence type="ECO:0000313" key="9">
    <source>
        <dbReference type="Proteomes" id="UP000321456"/>
    </source>
</evidence>
<dbReference type="SUPFAM" id="SSF50486">
    <property type="entry name" value="FMT C-terminal domain-like"/>
    <property type="match status" value="1"/>
</dbReference>
<dbReference type="EMBL" id="VRUR01000002">
    <property type="protein sequence ID" value="TXN35934.1"/>
    <property type="molecule type" value="Genomic_DNA"/>
</dbReference>
<dbReference type="InterPro" id="IPR041711">
    <property type="entry name" value="Met-tRNA-FMT_N"/>
</dbReference>
<dbReference type="RefSeq" id="WP_147744706.1">
    <property type="nucleotide sequence ID" value="NZ_VRUR01000002.1"/>
</dbReference>
<evidence type="ECO:0000256" key="1">
    <source>
        <dbReference type="ARBA" id="ARBA00010699"/>
    </source>
</evidence>
<dbReference type="GO" id="GO:0004479">
    <property type="term" value="F:methionyl-tRNA formyltransferase activity"/>
    <property type="evidence" value="ECO:0007669"/>
    <property type="project" value="UniProtKB-UniRule"/>
</dbReference>
<dbReference type="Gene3D" id="3.40.50.12230">
    <property type="match status" value="1"/>
</dbReference>
<proteinExistence type="inferred from homology"/>
<keyword evidence="4 5" id="KW-0648">Protein biosynthesis</keyword>
<evidence type="ECO:0000256" key="4">
    <source>
        <dbReference type="ARBA" id="ARBA00022917"/>
    </source>
</evidence>
<dbReference type="InterPro" id="IPR011034">
    <property type="entry name" value="Formyl_transferase-like_C_sf"/>
</dbReference>
<dbReference type="Pfam" id="PF02911">
    <property type="entry name" value="Formyl_trans_C"/>
    <property type="match status" value="1"/>
</dbReference>
<dbReference type="InterPro" id="IPR044135">
    <property type="entry name" value="Met-tRNA-FMT_C"/>
</dbReference>
<dbReference type="AlphaFoldDB" id="A0A5C8V330"/>
<comment type="function">
    <text evidence="5">Attaches a formyl group to the free amino group of methionyl-tRNA(fMet). The formyl group appears to play a dual role in the initiator identity of N-formylmethionyl-tRNA by promoting its recognition by IF2 and preventing the misappropriation of this tRNA by the elongation apparatus.</text>
</comment>
<feature type="domain" description="Formyl transferase N-terminal" evidence="6">
    <location>
        <begin position="13"/>
        <end position="186"/>
    </location>
</feature>
<name>A0A5C8V330_9FLAO</name>
<dbReference type="CDD" id="cd08646">
    <property type="entry name" value="FMT_core_Met-tRNA-FMT_N"/>
    <property type="match status" value="1"/>
</dbReference>
<evidence type="ECO:0000313" key="8">
    <source>
        <dbReference type="EMBL" id="TXN35934.1"/>
    </source>
</evidence>
<dbReference type="NCBIfam" id="TIGR00460">
    <property type="entry name" value="fmt"/>
    <property type="match status" value="1"/>
</dbReference>
<gene>
    <name evidence="5" type="primary">fmt</name>
    <name evidence="8" type="ORF">FVB32_15335</name>
</gene>
<dbReference type="PANTHER" id="PTHR11138:SF5">
    <property type="entry name" value="METHIONYL-TRNA FORMYLTRANSFERASE, MITOCHONDRIAL"/>
    <property type="match status" value="1"/>
</dbReference>
<feature type="binding site" evidence="5">
    <location>
        <begin position="117"/>
        <end position="120"/>
    </location>
    <ligand>
        <name>(6S)-5,6,7,8-tetrahydrofolate</name>
        <dbReference type="ChEBI" id="CHEBI:57453"/>
    </ligand>
</feature>
<dbReference type="SUPFAM" id="SSF53328">
    <property type="entry name" value="Formyltransferase"/>
    <property type="match status" value="1"/>
</dbReference>
<sequence>MSIKSSKNSLGIVFMGTPDFAVGSLKAILEAGYNVVGVITAPDRPAGRGRKLKESAVKLFAKEQQLKVLQPTNLKDEVFLQDLKRLDANLFVVVAFRMLPKVVWQMPEYGTFNLHASLLPQYRGAAPINWALINGETETGVTTFFIDDKIDTGNIILQEKEEILEDDNMGSLHNRLMELGANLVVETCNQIANKTVSTTEQKHFNDLKPAHKIHKETCRIDWNTPLNTIHNHIRGLSPYPTAWTMLVNNNKEEALKIYRSSMEKGDHKHPFGKLFVDKRTLKVAVKGGYLQLLEIQLSGKRKMEVTEALNGLNLDKTAYLR</sequence>
<protein>
    <recommendedName>
        <fullName evidence="2 5">Methionyl-tRNA formyltransferase</fullName>
        <ecNumber evidence="2 5">2.1.2.9</ecNumber>
    </recommendedName>
</protein>
<dbReference type="InterPro" id="IPR036477">
    <property type="entry name" value="Formyl_transf_N_sf"/>
</dbReference>
<dbReference type="PANTHER" id="PTHR11138">
    <property type="entry name" value="METHIONYL-TRNA FORMYLTRANSFERASE"/>
    <property type="match status" value="1"/>
</dbReference>
<dbReference type="CDD" id="cd08704">
    <property type="entry name" value="Met_tRNA_FMT_C"/>
    <property type="match status" value="1"/>
</dbReference>
<comment type="similarity">
    <text evidence="1 5">Belongs to the Fmt family.</text>
</comment>
<dbReference type="Pfam" id="PF00551">
    <property type="entry name" value="Formyl_trans_N"/>
    <property type="match status" value="1"/>
</dbReference>
<feature type="domain" description="Formyl transferase C-terminal" evidence="7">
    <location>
        <begin position="212"/>
        <end position="312"/>
    </location>
</feature>
<dbReference type="HAMAP" id="MF_00182">
    <property type="entry name" value="Formyl_trans"/>
    <property type="match status" value="1"/>
</dbReference>